<evidence type="ECO:0000313" key="1">
    <source>
        <dbReference type="EMBL" id="RNA17092.1"/>
    </source>
</evidence>
<keyword evidence="2" id="KW-1185">Reference proteome</keyword>
<evidence type="ECO:0000313" key="2">
    <source>
        <dbReference type="Proteomes" id="UP000276133"/>
    </source>
</evidence>
<protein>
    <submittedName>
        <fullName evidence="1">Uncharacterized protein</fullName>
    </submittedName>
</protein>
<comment type="caution">
    <text evidence="1">The sequence shown here is derived from an EMBL/GenBank/DDBJ whole genome shotgun (WGS) entry which is preliminary data.</text>
</comment>
<sequence length="216" mass="25094">MRVLEQKLLELVLGADKLADVAGGLGRVARHTHYRQPVLFPFVHLLAEKGDRLLLNFFHCLGTFLGVHLTIWRGRGARRRRVYVARRARVVGIRACFGFFSQVAFRGAGQTRQLTAAAVRRDQVAADCEQRRVSGQKLSEALLVAADGPQHLRLFCVAVKNKKDIKKQKDISLKCWRYARLYRENHFFRKCLKYFDKEKITMKDKIWKMKIERQNL</sequence>
<proteinExistence type="predicted"/>
<gene>
    <name evidence="1" type="ORF">BpHYR1_046348</name>
</gene>
<dbReference type="EMBL" id="REGN01004533">
    <property type="protein sequence ID" value="RNA17092.1"/>
    <property type="molecule type" value="Genomic_DNA"/>
</dbReference>
<accession>A0A3M7R0H2</accession>
<reference evidence="1 2" key="1">
    <citation type="journal article" date="2018" name="Sci. Rep.">
        <title>Genomic signatures of local adaptation to the degree of environmental predictability in rotifers.</title>
        <authorList>
            <person name="Franch-Gras L."/>
            <person name="Hahn C."/>
            <person name="Garcia-Roger E.M."/>
            <person name="Carmona M.J."/>
            <person name="Serra M."/>
            <person name="Gomez A."/>
        </authorList>
    </citation>
    <scope>NUCLEOTIDE SEQUENCE [LARGE SCALE GENOMIC DNA]</scope>
    <source>
        <strain evidence="1">HYR1</strain>
    </source>
</reference>
<dbReference type="AlphaFoldDB" id="A0A3M7R0H2"/>
<organism evidence="1 2">
    <name type="scientific">Brachionus plicatilis</name>
    <name type="common">Marine rotifer</name>
    <name type="synonym">Brachionus muelleri</name>
    <dbReference type="NCBI Taxonomy" id="10195"/>
    <lineage>
        <taxon>Eukaryota</taxon>
        <taxon>Metazoa</taxon>
        <taxon>Spiralia</taxon>
        <taxon>Gnathifera</taxon>
        <taxon>Rotifera</taxon>
        <taxon>Eurotatoria</taxon>
        <taxon>Monogononta</taxon>
        <taxon>Pseudotrocha</taxon>
        <taxon>Ploima</taxon>
        <taxon>Brachionidae</taxon>
        <taxon>Brachionus</taxon>
    </lineage>
</organism>
<name>A0A3M7R0H2_BRAPC</name>
<dbReference type="Proteomes" id="UP000276133">
    <property type="component" value="Unassembled WGS sequence"/>
</dbReference>